<feature type="transmembrane region" description="Helical" evidence="1">
    <location>
        <begin position="53"/>
        <end position="73"/>
    </location>
</feature>
<dbReference type="STRING" id="555875.SAMN04488124_3619"/>
<evidence type="ECO:0000256" key="1">
    <source>
        <dbReference type="SAM" id="Phobius"/>
    </source>
</evidence>
<keyword evidence="4" id="KW-1185">Reference proteome</keyword>
<accession>A0A1I6ISZ8</accession>
<gene>
    <name evidence="3" type="ORF">SAMN04488124_3619</name>
</gene>
<dbReference type="Proteomes" id="UP000243250">
    <property type="component" value="Unassembled WGS sequence"/>
</dbReference>
<evidence type="ECO:0000313" key="3">
    <source>
        <dbReference type="EMBL" id="SFR69862.1"/>
    </source>
</evidence>
<dbReference type="EMBL" id="FOYS01000008">
    <property type="protein sequence ID" value="SFR69862.1"/>
    <property type="molecule type" value="Genomic_DNA"/>
</dbReference>
<dbReference type="AlphaFoldDB" id="A0A1I6ISZ8"/>
<keyword evidence="1" id="KW-0472">Membrane</keyword>
<dbReference type="RefSeq" id="WP_089883542.1">
    <property type="nucleotide sequence ID" value="NZ_FOYS01000008.1"/>
</dbReference>
<evidence type="ECO:0000259" key="2">
    <source>
        <dbReference type="Pfam" id="PF03703"/>
    </source>
</evidence>
<organism evidence="3 4">
    <name type="scientific">Halogeometricum limi</name>
    <dbReference type="NCBI Taxonomy" id="555875"/>
    <lineage>
        <taxon>Archaea</taxon>
        <taxon>Methanobacteriati</taxon>
        <taxon>Methanobacteriota</taxon>
        <taxon>Stenosarchaea group</taxon>
        <taxon>Halobacteria</taxon>
        <taxon>Halobacteriales</taxon>
        <taxon>Haloferacaceae</taxon>
        <taxon>Halogeometricum</taxon>
    </lineage>
</organism>
<dbReference type="InterPro" id="IPR005182">
    <property type="entry name" value="YdbS-like_PH"/>
</dbReference>
<keyword evidence="1" id="KW-0812">Transmembrane</keyword>
<feature type="domain" description="YdbS-like PH" evidence="2">
    <location>
        <begin position="84"/>
        <end position="162"/>
    </location>
</feature>
<proteinExistence type="predicted"/>
<reference evidence="4" key="1">
    <citation type="submission" date="2016-10" db="EMBL/GenBank/DDBJ databases">
        <authorList>
            <person name="Varghese N."/>
            <person name="Submissions S."/>
        </authorList>
    </citation>
    <scope>NUCLEOTIDE SEQUENCE [LARGE SCALE GENOMIC DNA]</scope>
    <source>
        <strain evidence="4">CGMCC 1.8711</strain>
    </source>
</reference>
<sequence length="179" mass="20538">MSTEETEVEGEQRRSEMHADRVSNIQGVTLLDDEELLFDLRPAWYGGMTLKRLALWTVATTVTLGLALLYFWYPALKMWRSSKKVRYIVTSERVVIKDEGGLLGTKRTEEFPIRNVSDIQTRATWFEQRAGVGTVTLKERDGKTSEIALTSIPNYEEVASTIGGYQRRESKQSRHYGER</sequence>
<name>A0A1I6ISZ8_9EURY</name>
<evidence type="ECO:0000313" key="4">
    <source>
        <dbReference type="Proteomes" id="UP000243250"/>
    </source>
</evidence>
<dbReference type="Pfam" id="PF03703">
    <property type="entry name" value="bPH_2"/>
    <property type="match status" value="1"/>
</dbReference>
<protein>
    <submittedName>
        <fullName evidence="3">PH domain-containing protein</fullName>
    </submittedName>
</protein>
<keyword evidence="1" id="KW-1133">Transmembrane helix</keyword>